<feature type="region of interest" description="Disordered" evidence="5">
    <location>
        <begin position="81"/>
        <end position="134"/>
    </location>
</feature>
<name>A0A0L0H557_SPIPD</name>
<dbReference type="AlphaFoldDB" id="A0A0L0H557"/>
<dbReference type="GO" id="GO:0003723">
    <property type="term" value="F:RNA binding"/>
    <property type="evidence" value="ECO:0007669"/>
    <property type="project" value="UniProtKB-UniRule"/>
</dbReference>
<gene>
    <name evidence="7" type="ORF">SPPG_09570</name>
</gene>
<keyword evidence="2 4" id="KW-0694">RNA-binding</keyword>
<dbReference type="eggNOG" id="KOG1995">
    <property type="taxonomic scope" value="Eukaryota"/>
</dbReference>
<dbReference type="VEuPathDB" id="FungiDB:SPPG_09570"/>
<evidence type="ECO:0000313" key="7">
    <source>
        <dbReference type="EMBL" id="KNC95863.1"/>
    </source>
</evidence>
<evidence type="ECO:0000259" key="6">
    <source>
        <dbReference type="PROSITE" id="PS50102"/>
    </source>
</evidence>
<dbReference type="SMART" id="SM00360">
    <property type="entry name" value="RRM"/>
    <property type="match status" value="1"/>
</dbReference>
<dbReference type="Gene3D" id="3.30.70.330">
    <property type="match status" value="1"/>
</dbReference>
<dbReference type="InParanoid" id="A0A0L0H557"/>
<dbReference type="GeneID" id="27692695"/>
<dbReference type="Pfam" id="PF00076">
    <property type="entry name" value="RRM_1"/>
    <property type="match status" value="1"/>
</dbReference>
<feature type="compositionally biased region" description="Low complexity" evidence="5">
    <location>
        <begin position="58"/>
        <end position="67"/>
    </location>
</feature>
<dbReference type="CDD" id="cd12534">
    <property type="entry name" value="RRM_SARFH"/>
    <property type="match status" value="1"/>
</dbReference>
<dbReference type="InterPro" id="IPR000504">
    <property type="entry name" value="RRM_dom"/>
</dbReference>
<dbReference type="Proteomes" id="UP000053201">
    <property type="component" value="Unassembled WGS sequence"/>
</dbReference>
<keyword evidence="8" id="KW-1185">Reference proteome</keyword>
<feature type="non-terminal residue" evidence="7">
    <location>
        <position position="430"/>
    </location>
</feature>
<sequence>MADRSKAPDSYGDKSESTQGGQYAGYDASSYSSYDYYGSQEGSQGNTSNPGGGGHSGGSYDYYGATNEGGYATQQQYADYYGQQSGGGSNGYGGSDRSYGSRSYGGGQQSRDYGSGGSRADTSSAGGSEGKTQSQDTIYITGLSKSVTEQKLIDHFGSIGIIKTDKKTQKPKVWLYKDKATGLPKGDATVTYDDPCSCDGAINWFDGKQFEGSTLKVERAEQKAPPPGGWGGGGGRGGRGGRGRGGGRGGGRDGGGREGDWMCSGGIAVTAAIQLNLMEQAEQVDRLLGAMAAGTEVVKDGVGIGRANAAIRILLGGLPATSVSNPNLGTLAPDTKEAAVAPGVVGAAPGQAIGHANAEIQTFHGGIHVTSVKRRSRAEDPEEVVAVMMAAAPTAGVAPEDTVLEGTTGAGMTGVIIGRMLVATAATGRI</sequence>
<comment type="subcellular location">
    <subcellularLocation>
        <location evidence="1">Nucleus</location>
    </subcellularLocation>
</comment>
<keyword evidence="3" id="KW-0539">Nucleus</keyword>
<dbReference type="SUPFAM" id="SSF54928">
    <property type="entry name" value="RNA-binding domain, RBD"/>
    <property type="match status" value="1"/>
</dbReference>
<feature type="domain" description="RRM" evidence="6">
    <location>
        <begin position="136"/>
        <end position="222"/>
    </location>
</feature>
<accession>A0A0L0H557</accession>
<evidence type="ECO:0000256" key="1">
    <source>
        <dbReference type="ARBA" id="ARBA00004123"/>
    </source>
</evidence>
<proteinExistence type="predicted"/>
<protein>
    <recommendedName>
        <fullName evidence="6">RRM domain-containing protein</fullName>
    </recommendedName>
</protein>
<feature type="region of interest" description="Disordered" evidence="5">
    <location>
        <begin position="219"/>
        <end position="258"/>
    </location>
</feature>
<feature type="compositionally biased region" description="Gly residues" evidence="5">
    <location>
        <begin position="229"/>
        <end position="249"/>
    </location>
</feature>
<dbReference type="OrthoDB" id="639027at2759"/>
<feature type="region of interest" description="Disordered" evidence="5">
    <location>
        <begin position="1"/>
        <end position="67"/>
    </location>
</feature>
<feature type="compositionally biased region" description="Basic and acidic residues" evidence="5">
    <location>
        <begin position="1"/>
        <end position="16"/>
    </location>
</feature>
<organism evidence="7 8">
    <name type="scientific">Spizellomyces punctatus (strain DAOM BR117)</name>
    <dbReference type="NCBI Taxonomy" id="645134"/>
    <lineage>
        <taxon>Eukaryota</taxon>
        <taxon>Fungi</taxon>
        <taxon>Fungi incertae sedis</taxon>
        <taxon>Chytridiomycota</taxon>
        <taxon>Chytridiomycota incertae sedis</taxon>
        <taxon>Chytridiomycetes</taxon>
        <taxon>Spizellomycetales</taxon>
        <taxon>Spizellomycetaceae</taxon>
        <taxon>Spizellomyces</taxon>
    </lineage>
</organism>
<dbReference type="STRING" id="645134.A0A0L0H557"/>
<dbReference type="PANTHER" id="PTHR23238">
    <property type="entry name" value="RNA BINDING PROTEIN"/>
    <property type="match status" value="1"/>
</dbReference>
<evidence type="ECO:0000256" key="3">
    <source>
        <dbReference type="ARBA" id="ARBA00023242"/>
    </source>
</evidence>
<dbReference type="OMA" id="QPARIME"/>
<evidence type="ECO:0000256" key="5">
    <source>
        <dbReference type="SAM" id="MobiDB-lite"/>
    </source>
</evidence>
<evidence type="ECO:0000313" key="8">
    <source>
        <dbReference type="Proteomes" id="UP000053201"/>
    </source>
</evidence>
<feature type="compositionally biased region" description="Low complexity" evidence="5">
    <location>
        <begin position="20"/>
        <end position="49"/>
    </location>
</feature>
<evidence type="ECO:0000256" key="2">
    <source>
        <dbReference type="ARBA" id="ARBA00022884"/>
    </source>
</evidence>
<dbReference type="InterPro" id="IPR035979">
    <property type="entry name" value="RBD_domain_sf"/>
</dbReference>
<dbReference type="InterPro" id="IPR012677">
    <property type="entry name" value="Nucleotide-bd_a/b_plait_sf"/>
</dbReference>
<dbReference type="PROSITE" id="PS50102">
    <property type="entry name" value="RRM"/>
    <property type="match status" value="1"/>
</dbReference>
<dbReference type="GO" id="GO:0006355">
    <property type="term" value="P:regulation of DNA-templated transcription"/>
    <property type="evidence" value="ECO:0007669"/>
    <property type="project" value="InterPro"/>
</dbReference>
<dbReference type="EMBL" id="KQ257474">
    <property type="protein sequence ID" value="KNC95863.1"/>
    <property type="molecule type" value="Genomic_DNA"/>
</dbReference>
<evidence type="ECO:0000256" key="4">
    <source>
        <dbReference type="PROSITE-ProRule" id="PRU00176"/>
    </source>
</evidence>
<feature type="compositionally biased region" description="Gly residues" evidence="5">
    <location>
        <begin position="84"/>
        <end position="94"/>
    </location>
</feature>
<dbReference type="RefSeq" id="XP_016603903.1">
    <property type="nucleotide sequence ID" value="XM_016757746.1"/>
</dbReference>
<reference evidence="7 8" key="1">
    <citation type="submission" date="2009-08" db="EMBL/GenBank/DDBJ databases">
        <title>The Genome Sequence of Spizellomyces punctatus strain DAOM BR117.</title>
        <authorList>
            <consortium name="The Broad Institute Genome Sequencing Platform"/>
            <person name="Russ C."/>
            <person name="Cuomo C."/>
            <person name="Shea T."/>
            <person name="Young S.K."/>
            <person name="Zeng Q."/>
            <person name="Koehrsen M."/>
            <person name="Haas B."/>
            <person name="Borodovsky M."/>
            <person name="Guigo R."/>
            <person name="Alvarado L."/>
            <person name="Berlin A."/>
            <person name="Bochicchio J."/>
            <person name="Borenstein D."/>
            <person name="Chapman S."/>
            <person name="Chen Z."/>
            <person name="Engels R."/>
            <person name="Freedman E."/>
            <person name="Gellesch M."/>
            <person name="Goldberg J."/>
            <person name="Griggs A."/>
            <person name="Gujja S."/>
            <person name="Heiman D."/>
            <person name="Hepburn T."/>
            <person name="Howarth C."/>
            <person name="Jen D."/>
            <person name="Larson L."/>
            <person name="Lewis B."/>
            <person name="Mehta T."/>
            <person name="Park D."/>
            <person name="Pearson M."/>
            <person name="Roberts A."/>
            <person name="Saif S."/>
            <person name="Shenoy N."/>
            <person name="Sisk P."/>
            <person name="Stolte C."/>
            <person name="Sykes S."/>
            <person name="Thomson T."/>
            <person name="Walk T."/>
            <person name="White J."/>
            <person name="Yandava C."/>
            <person name="Burger G."/>
            <person name="Gray M.W."/>
            <person name="Holland P.W.H."/>
            <person name="King N."/>
            <person name="Lang F.B.F."/>
            <person name="Roger A.J."/>
            <person name="Ruiz-Trillo I."/>
            <person name="Lander E."/>
            <person name="Nusbaum C."/>
        </authorList>
    </citation>
    <scope>NUCLEOTIDE SEQUENCE [LARGE SCALE GENOMIC DNA]</scope>
    <source>
        <strain evidence="7 8">DAOM BR117</strain>
    </source>
</reference>
<dbReference type="InterPro" id="IPR034870">
    <property type="entry name" value="TET_fam"/>
</dbReference>
<feature type="compositionally biased region" description="Polar residues" evidence="5">
    <location>
        <begin position="120"/>
        <end position="134"/>
    </location>
</feature>
<dbReference type="GO" id="GO:0005634">
    <property type="term" value="C:nucleus"/>
    <property type="evidence" value="ECO:0007669"/>
    <property type="project" value="UniProtKB-SubCell"/>
</dbReference>